<accession>A0ABQ7E2R8</accession>
<protein>
    <submittedName>
        <fullName evidence="1">Uncharacterized protein</fullName>
    </submittedName>
</protein>
<gene>
    <name evidence="1" type="ORF">DY000_02026691</name>
</gene>
<dbReference type="EMBL" id="QGKV02000299">
    <property type="protein sequence ID" value="KAF3591342.1"/>
    <property type="molecule type" value="Genomic_DNA"/>
</dbReference>
<evidence type="ECO:0000313" key="1">
    <source>
        <dbReference type="EMBL" id="KAF3591342.1"/>
    </source>
</evidence>
<evidence type="ECO:0000313" key="2">
    <source>
        <dbReference type="Proteomes" id="UP000266723"/>
    </source>
</evidence>
<organism evidence="1 2">
    <name type="scientific">Brassica cretica</name>
    <name type="common">Mustard</name>
    <dbReference type="NCBI Taxonomy" id="69181"/>
    <lineage>
        <taxon>Eukaryota</taxon>
        <taxon>Viridiplantae</taxon>
        <taxon>Streptophyta</taxon>
        <taxon>Embryophyta</taxon>
        <taxon>Tracheophyta</taxon>
        <taxon>Spermatophyta</taxon>
        <taxon>Magnoliopsida</taxon>
        <taxon>eudicotyledons</taxon>
        <taxon>Gunneridae</taxon>
        <taxon>Pentapetalae</taxon>
        <taxon>rosids</taxon>
        <taxon>malvids</taxon>
        <taxon>Brassicales</taxon>
        <taxon>Brassicaceae</taxon>
        <taxon>Brassiceae</taxon>
        <taxon>Brassica</taxon>
    </lineage>
</organism>
<sequence>MIYTGRAPRCLKELLLKWCCLSGRNLRSTAVAGGQEMIGGGACLEWSCPLSFVVDYG</sequence>
<reference evidence="1 2" key="1">
    <citation type="journal article" date="2020" name="BMC Genomics">
        <title>Intraspecific diversification of the crop wild relative Brassica cretica Lam. using demographic model selection.</title>
        <authorList>
            <person name="Kioukis A."/>
            <person name="Michalopoulou V.A."/>
            <person name="Briers L."/>
            <person name="Pirintsos S."/>
            <person name="Studholme D.J."/>
            <person name="Pavlidis P."/>
            <person name="Sarris P.F."/>
        </authorList>
    </citation>
    <scope>NUCLEOTIDE SEQUENCE [LARGE SCALE GENOMIC DNA]</scope>
    <source>
        <strain evidence="2">cv. PFS-1207/04</strain>
    </source>
</reference>
<proteinExistence type="predicted"/>
<dbReference type="Proteomes" id="UP000266723">
    <property type="component" value="Unassembled WGS sequence"/>
</dbReference>
<name>A0ABQ7E2R8_BRACR</name>
<comment type="caution">
    <text evidence="1">The sequence shown here is derived from an EMBL/GenBank/DDBJ whole genome shotgun (WGS) entry which is preliminary data.</text>
</comment>
<keyword evidence="2" id="KW-1185">Reference proteome</keyword>